<dbReference type="Proteomes" id="UP001500668">
    <property type="component" value="Unassembled WGS sequence"/>
</dbReference>
<evidence type="ECO:0000313" key="2">
    <source>
        <dbReference type="Proteomes" id="UP001500668"/>
    </source>
</evidence>
<name>A0ABN1H1W9_9ACTN</name>
<organism evidence="1 2">
    <name type="scientific">Streptomyces crystallinus</name>
    <dbReference type="NCBI Taxonomy" id="68191"/>
    <lineage>
        <taxon>Bacteria</taxon>
        <taxon>Bacillati</taxon>
        <taxon>Actinomycetota</taxon>
        <taxon>Actinomycetes</taxon>
        <taxon>Kitasatosporales</taxon>
        <taxon>Streptomycetaceae</taxon>
        <taxon>Streptomyces</taxon>
    </lineage>
</organism>
<sequence length="108" mass="11890">MAPTPVAEAFRAKGVRIDAVCLTTETLNLALGEPLGASHARRFRPDSVHVRILLPDRGINLARTHPSPTCIIDTVSIRAPQVTHLWFLARDPMLRTRNPTSPITPSIH</sequence>
<keyword evidence="2" id="KW-1185">Reference proteome</keyword>
<reference evidence="1 2" key="1">
    <citation type="journal article" date="2019" name="Int. J. Syst. Evol. Microbiol.">
        <title>The Global Catalogue of Microorganisms (GCM) 10K type strain sequencing project: providing services to taxonomists for standard genome sequencing and annotation.</title>
        <authorList>
            <consortium name="The Broad Institute Genomics Platform"/>
            <consortium name="The Broad Institute Genome Sequencing Center for Infectious Disease"/>
            <person name="Wu L."/>
            <person name="Ma J."/>
        </authorList>
    </citation>
    <scope>NUCLEOTIDE SEQUENCE [LARGE SCALE GENOMIC DNA]</scope>
    <source>
        <strain evidence="1 2">JCM 5067</strain>
    </source>
</reference>
<protein>
    <submittedName>
        <fullName evidence="1">Uncharacterized protein</fullName>
    </submittedName>
</protein>
<comment type="caution">
    <text evidence="1">The sequence shown here is derived from an EMBL/GenBank/DDBJ whole genome shotgun (WGS) entry which is preliminary data.</text>
</comment>
<dbReference type="EMBL" id="BAAACA010000064">
    <property type="protein sequence ID" value="GAA0626628.1"/>
    <property type="molecule type" value="Genomic_DNA"/>
</dbReference>
<accession>A0ABN1H1W9</accession>
<evidence type="ECO:0000313" key="1">
    <source>
        <dbReference type="EMBL" id="GAA0626628.1"/>
    </source>
</evidence>
<proteinExistence type="predicted"/>
<gene>
    <name evidence="1" type="ORF">GCM10010394_66730</name>
</gene>